<gene>
    <name evidence="3" type="ORF">K402DRAFT_325401</name>
</gene>
<evidence type="ECO:0000313" key="4">
    <source>
        <dbReference type="Proteomes" id="UP000800041"/>
    </source>
</evidence>
<feature type="region of interest" description="Disordered" evidence="1">
    <location>
        <begin position="56"/>
        <end position="79"/>
    </location>
</feature>
<sequence length="180" mass="20110">MKTFQLVVRDDSADIGMPKTMLNLLIALLVLVFVGTLLIAGLIILRNIRRARKDSQLPTYEPGHRSSKHRGLTISTTPYSRRSESSIYVIQEKQNLIANSSSPPPSPIPEIHITFPDEVDEAGKRQSGRVVVVRVGEHSVGLEPLQGDLPPYQQSDSERFQSLDLERIGGLKEKNHKMYA</sequence>
<reference evidence="3" key="1">
    <citation type="journal article" date="2020" name="Stud. Mycol.">
        <title>101 Dothideomycetes genomes: a test case for predicting lifestyles and emergence of pathogens.</title>
        <authorList>
            <person name="Haridas S."/>
            <person name="Albert R."/>
            <person name="Binder M."/>
            <person name="Bloem J."/>
            <person name="Labutti K."/>
            <person name="Salamov A."/>
            <person name="Andreopoulos B."/>
            <person name="Baker S."/>
            <person name="Barry K."/>
            <person name="Bills G."/>
            <person name="Bluhm B."/>
            <person name="Cannon C."/>
            <person name="Castanera R."/>
            <person name="Culley D."/>
            <person name="Daum C."/>
            <person name="Ezra D."/>
            <person name="Gonzalez J."/>
            <person name="Henrissat B."/>
            <person name="Kuo A."/>
            <person name="Liang C."/>
            <person name="Lipzen A."/>
            <person name="Lutzoni F."/>
            <person name="Magnuson J."/>
            <person name="Mondo S."/>
            <person name="Nolan M."/>
            <person name="Ohm R."/>
            <person name="Pangilinan J."/>
            <person name="Park H.-J."/>
            <person name="Ramirez L."/>
            <person name="Alfaro M."/>
            <person name="Sun H."/>
            <person name="Tritt A."/>
            <person name="Yoshinaga Y."/>
            <person name="Zwiers L.-H."/>
            <person name="Turgeon B."/>
            <person name="Goodwin S."/>
            <person name="Spatafora J."/>
            <person name="Crous P."/>
            <person name="Grigoriev I."/>
        </authorList>
    </citation>
    <scope>NUCLEOTIDE SEQUENCE</scope>
    <source>
        <strain evidence="3">CBS 113979</strain>
    </source>
</reference>
<keyword evidence="2" id="KW-0812">Transmembrane</keyword>
<organism evidence="3 4">
    <name type="scientific">Aulographum hederae CBS 113979</name>
    <dbReference type="NCBI Taxonomy" id="1176131"/>
    <lineage>
        <taxon>Eukaryota</taxon>
        <taxon>Fungi</taxon>
        <taxon>Dikarya</taxon>
        <taxon>Ascomycota</taxon>
        <taxon>Pezizomycotina</taxon>
        <taxon>Dothideomycetes</taxon>
        <taxon>Pleosporomycetidae</taxon>
        <taxon>Aulographales</taxon>
        <taxon>Aulographaceae</taxon>
    </lineage>
</organism>
<dbReference type="EMBL" id="ML977143">
    <property type="protein sequence ID" value="KAF1990127.1"/>
    <property type="molecule type" value="Genomic_DNA"/>
</dbReference>
<proteinExistence type="predicted"/>
<dbReference type="OrthoDB" id="5388417at2759"/>
<feature type="transmembrane region" description="Helical" evidence="2">
    <location>
        <begin position="20"/>
        <end position="45"/>
    </location>
</feature>
<protein>
    <submittedName>
        <fullName evidence="3">Uncharacterized protein</fullName>
    </submittedName>
</protein>
<dbReference type="Proteomes" id="UP000800041">
    <property type="component" value="Unassembled WGS sequence"/>
</dbReference>
<keyword evidence="2" id="KW-1133">Transmembrane helix</keyword>
<keyword evidence="2" id="KW-0472">Membrane</keyword>
<accession>A0A6G1HAN8</accession>
<evidence type="ECO:0000256" key="2">
    <source>
        <dbReference type="SAM" id="Phobius"/>
    </source>
</evidence>
<evidence type="ECO:0000313" key="3">
    <source>
        <dbReference type="EMBL" id="KAF1990127.1"/>
    </source>
</evidence>
<evidence type="ECO:0000256" key="1">
    <source>
        <dbReference type="SAM" id="MobiDB-lite"/>
    </source>
</evidence>
<dbReference type="AlphaFoldDB" id="A0A6G1HAN8"/>
<keyword evidence="4" id="KW-1185">Reference proteome</keyword>
<name>A0A6G1HAN8_9PEZI</name>